<evidence type="ECO:0000256" key="3">
    <source>
        <dbReference type="ARBA" id="ARBA00023002"/>
    </source>
</evidence>
<dbReference type="EC" id="1.14.14.9" evidence="7"/>
<dbReference type="InterPro" id="IPR004925">
    <property type="entry name" value="HpaB/PvcC/4-BUDH"/>
</dbReference>
<gene>
    <name evidence="7" type="ORF">J2S64_003938</name>
</gene>
<evidence type="ECO:0000256" key="4">
    <source>
        <dbReference type="SAM" id="MobiDB-lite"/>
    </source>
</evidence>
<evidence type="ECO:0000259" key="6">
    <source>
        <dbReference type="Pfam" id="PF11794"/>
    </source>
</evidence>
<feature type="region of interest" description="Disordered" evidence="4">
    <location>
        <begin position="481"/>
        <end position="513"/>
    </location>
</feature>
<dbReference type="EMBL" id="JAVDYI010000001">
    <property type="protein sequence ID" value="MDR7360247.1"/>
    <property type="molecule type" value="Genomic_DNA"/>
</dbReference>
<dbReference type="GO" id="GO:0052881">
    <property type="term" value="F:4-hydroxyphenylacetate 3-monooxygenase activity"/>
    <property type="evidence" value="ECO:0007669"/>
    <property type="project" value="UniProtKB-EC"/>
</dbReference>
<dbReference type="RefSeq" id="WP_310293035.1">
    <property type="nucleotide sequence ID" value="NZ_BAAAWO010000001.1"/>
</dbReference>
<evidence type="ECO:0000313" key="7">
    <source>
        <dbReference type="EMBL" id="MDR7360247.1"/>
    </source>
</evidence>
<dbReference type="InterPro" id="IPR024719">
    <property type="entry name" value="HpaB/PvcC/4-BUDH_C"/>
</dbReference>
<dbReference type="Gene3D" id="1.10.3140.10">
    <property type="entry name" value="4-hydroxybutyryl-coa dehydratase, domain 1"/>
    <property type="match status" value="1"/>
</dbReference>
<dbReference type="SUPFAM" id="SSF47203">
    <property type="entry name" value="Acyl-CoA dehydrogenase C-terminal domain-like"/>
    <property type="match status" value="1"/>
</dbReference>
<accession>A0ABU2BNL3</accession>
<evidence type="ECO:0000256" key="2">
    <source>
        <dbReference type="ARBA" id="ARBA00022827"/>
    </source>
</evidence>
<name>A0ABU2BNL3_9MICC</name>
<dbReference type="PIRSF" id="PIRSF000331">
    <property type="entry name" value="HpaA_HpaB"/>
    <property type="match status" value="1"/>
</dbReference>
<evidence type="ECO:0000313" key="8">
    <source>
        <dbReference type="Proteomes" id="UP001183817"/>
    </source>
</evidence>
<dbReference type="InterPro" id="IPR024674">
    <property type="entry name" value="HpaB/PvcC/4-BUDH_N"/>
</dbReference>
<dbReference type="Pfam" id="PF03241">
    <property type="entry name" value="HpaB"/>
    <property type="match status" value="1"/>
</dbReference>
<dbReference type="Pfam" id="PF11794">
    <property type="entry name" value="HpaB_N"/>
    <property type="match status" value="1"/>
</dbReference>
<protein>
    <submittedName>
        <fullName evidence="7">4-hydroxyphenylacetate 3-monooxygenase</fullName>
        <ecNumber evidence="7">1.14.14.9</ecNumber>
    </submittedName>
</protein>
<keyword evidence="8" id="KW-1185">Reference proteome</keyword>
<dbReference type="PANTHER" id="PTHR36117:SF3">
    <property type="entry name" value="4-HYDROXYPHENYLACETATE 3-MONOOXYGENASE-RELATED"/>
    <property type="match status" value="1"/>
</dbReference>
<keyword evidence="3 7" id="KW-0560">Oxidoreductase</keyword>
<dbReference type="InterPro" id="IPR036250">
    <property type="entry name" value="AcylCo_DH-like_C"/>
</dbReference>
<reference evidence="7 8" key="1">
    <citation type="submission" date="2023-07" db="EMBL/GenBank/DDBJ databases">
        <title>Sequencing the genomes of 1000 actinobacteria strains.</title>
        <authorList>
            <person name="Klenk H.-P."/>
        </authorList>
    </citation>
    <scope>NUCLEOTIDE SEQUENCE [LARGE SCALE GENOMIC DNA]</scope>
    <source>
        <strain evidence="7 8">DSM 20167</strain>
    </source>
</reference>
<evidence type="ECO:0000256" key="1">
    <source>
        <dbReference type="ARBA" id="ARBA00022630"/>
    </source>
</evidence>
<keyword evidence="1" id="KW-0285">Flavoprotein</keyword>
<keyword evidence="2" id="KW-0274">FAD</keyword>
<dbReference type="InterPro" id="IPR009100">
    <property type="entry name" value="AcylCoA_DH/oxidase_NM_dom_sf"/>
</dbReference>
<evidence type="ECO:0000259" key="5">
    <source>
        <dbReference type="Pfam" id="PF03241"/>
    </source>
</evidence>
<dbReference type="NCBIfam" id="TIGR02309">
    <property type="entry name" value="HpaB-1"/>
    <property type="match status" value="1"/>
</dbReference>
<sequence>MGIRTGAQFLAKLDAMRPHLVIDGEVVSENLTRHPAFRQLALTYAKLFDMQHDPAHRDALTYESPTTGDLVNASFLVPRTPQDLARRRAATATWSEYSNGFLGRTADYMNAALTALSTAKTFFAQGDPVFGERIEAYYEFARENDLLATHTLIPPQVNRSVSGSEQLGGQLTARIVEERADGIVISGARMLATVAPIADELLVFPSTVLRGTPEDAPYSFAVAVANDAPGLRYLCRTGLHNGGNTHDEPLAARFDEIDAVVVFDEVFIPNERIFMLGRPELCNAWYTDTGAGALMTHQVVTRTVAKSEFYLGLASEIAGAIGIDGFAHIQEDLAELIRNVEIGKALVVAAEAQAAPSVDGVLLPHWETLNAARNWYPKISQRFPEIIRKFCASGLMALPGEADLEVATEDIAKYLQGKSLTGSERIRLFKLAYDASITGFSGRQALYEYFFFRRSRAHGRSHGEQLRPRADVPASARIPGPGGLRNHRGNAFAQDAGLPAHPAPDIPRARGGTAETQIDVSGVTMMGYHGQSTLPSERSV</sequence>
<dbReference type="Proteomes" id="UP001183817">
    <property type="component" value="Unassembled WGS sequence"/>
</dbReference>
<feature type="domain" description="HpaB/PvcC/4-BUDH C-terminal" evidence="5">
    <location>
        <begin position="282"/>
        <end position="452"/>
    </location>
</feature>
<dbReference type="PANTHER" id="PTHR36117">
    <property type="entry name" value="4-HYDROXYPHENYLACETATE 3-MONOOXYGENASE-RELATED"/>
    <property type="match status" value="1"/>
</dbReference>
<dbReference type="SUPFAM" id="SSF56645">
    <property type="entry name" value="Acyl-CoA dehydrogenase NM domain-like"/>
    <property type="match status" value="1"/>
</dbReference>
<dbReference type="Gene3D" id="2.40.110.10">
    <property type="entry name" value="Butyryl-CoA Dehydrogenase, subunit A, domain 2"/>
    <property type="match status" value="1"/>
</dbReference>
<feature type="domain" description="HpaB/PvcC/4-BUDH N-terminal" evidence="6">
    <location>
        <begin position="5"/>
        <end position="275"/>
    </location>
</feature>
<proteinExistence type="predicted"/>
<organism evidence="7 8">
    <name type="scientific">Paeniglutamicibacter sulfureus</name>
    <dbReference type="NCBI Taxonomy" id="43666"/>
    <lineage>
        <taxon>Bacteria</taxon>
        <taxon>Bacillati</taxon>
        <taxon>Actinomycetota</taxon>
        <taxon>Actinomycetes</taxon>
        <taxon>Micrococcales</taxon>
        <taxon>Micrococcaceae</taxon>
        <taxon>Paeniglutamicibacter</taxon>
    </lineage>
</organism>
<dbReference type="InterPro" id="IPR046373">
    <property type="entry name" value="Acyl-CoA_Oxase/DH_mid-dom_sf"/>
</dbReference>
<comment type="caution">
    <text evidence="7">The sequence shown here is derived from an EMBL/GenBank/DDBJ whole genome shotgun (WGS) entry which is preliminary data.</text>
</comment>
<dbReference type="InterPro" id="IPR012687">
    <property type="entry name" value="HpaB_Deino-type"/>
</dbReference>
<dbReference type="Gene3D" id="1.20.140.10">
    <property type="entry name" value="Butyryl-CoA Dehydrogenase, subunit A, domain 3"/>
    <property type="match status" value="1"/>
</dbReference>